<proteinExistence type="predicted"/>
<accession>A0A937K105</accession>
<dbReference type="SUPFAM" id="SSF52172">
    <property type="entry name" value="CheY-like"/>
    <property type="match status" value="1"/>
</dbReference>
<protein>
    <submittedName>
        <fullName evidence="1">Response regulator transcription factor</fullName>
    </submittedName>
</protein>
<comment type="caution">
    <text evidence="1">The sequence shown here is derived from an EMBL/GenBank/DDBJ whole genome shotgun (WGS) entry which is preliminary data.</text>
</comment>
<dbReference type="Proteomes" id="UP000659388">
    <property type="component" value="Unassembled WGS sequence"/>
</dbReference>
<reference evidence="1" key="1">
    <citation type="submission" date="2021-01" db="EMBL/GenBank/DDBJ databases">
        <title>Fulvivirga kasyanovii gen. nov., sp nov., a novel member of the phylum Bacteroidetes isolated from seawater in a mussel farm.</title>
        <authorList>
            <person name="Zhao L.-H."/>
            <person name="Wang Z.-J."/>
        </authorList>
    </citation>
    <scope>NUCLEOTIDE SEQUENCE</scope>
    <source>
        <strain evidence="1">2943</strain>
    </source>
</reference>
<dbReference type="InterPro" id="IPR011006">
    <property type="entry name" value="CheY-like_superfamily"/>
</dbReference>
<organism evidence="1 2">
    <name type="scientific">Fulvivirga sediminis</name>
    <dbReference type="NCBI Taxonomy" id="2803949"/>
    <lineage>
        <taxon>Bacteria</taxon>
        <taxon>Pseudomonadati</taxon>
        <taxon>Bacteroidota</taxon>
        <taxon>Cytophagia</taxon>
        <taxon>Cytophagales</taxon>
        <taxon>Fulvivirgaceae</taxon>
        <taxon>Fulvivirga</taxon>
    </lineage>
</organism>
<dbReference type="RefSeq" id="WP_202246660.1">
    <property type="nucleotide sequence ID" value="NZ_JAESIY010000018.1"/>
</dbReference>
<sequence>MKELRNIAFYSRSNEVFECLEEEIFQRWNFFLTSPDLASPKLDRVFNPSLLIIDTYSLGMEFLEFIFKHSRYKTTPILVLDFYTEKPFIENLIDKGAAGYLLVHSFADELDIAMTMILGGKNYISNQLEIYKGNTYLIK</sequence>
<keyword evidence="2" id="KW-1185">Reference proteome</keyword>
<gene>
    <name evidence="1" type="ORF">JL102_22150</name>
</gene>
<evidence type="ECO:0000313" key="2">
    <source>
        <dbReference type="Proteomes" id="UP000659388"/>
    </source>
</evidence>
<name>A0A937K105_9BACT</name>
<dbReference type="EMBL" id="JAESIY010000018">
    <property type="protein sequence ID" value="MBL3658868.1"/>
    <property type="molecule type" value="Genomic_DNA"/>
</dbReference>
<dbReference type="Gene3D" id="3.40.50.2300">
    <property type="match status" value="1"/>
</dbReference>
<dbReference type="AlphaFoldDB" id="A0A937K105"/>
<evidence type="ECO:0000313" key="1">
    <source>
        <dbReference type="EMBL" id="MBL3658868.1"/>
    </source>
</evidence>